<feature type="chain" id="PRO_5045380846" description="Lipoprotein" evidence="1">
    <location>
        <begin position="22"/>
        <end position="219"/>
    </location>
</feature>
<evidence type="ECO:0008006" key="4">
    <source>
        <dbReference type="Google" id="ProtNLM"/>
    </source>
</evidence>
<dbReference type="PROSITE" id="PS51257">
    <property type="entry name" value="PROKAR_LIPOPROTEIN"/>
    <property type="match status" value="1"/>
</dbReference>
<dbReference type="RefSeq" id="WP_398713048.1">
    <property type="nucleotide sequence ID" value="NZ_JBIRUI010000022.1"/>
</dbReference>
<evidence type="ECO:0000256" key="1">
    <source>
        <dbReference type="SAM" id="SignalP"/>
    </source>
</evidence>
<accession>A0ABW7UFI1</accession>
<name>A0ABW7UFI1_9ACTN</name>
<dbReference type="EMBL" id="JBIRUI010000022">
    <property type="protein sequence ID" value="MFI1718419.1"/>
    <property type="molecule type" value="Genomic_DNA"/>
</dbReference>
<comment type="caution">
    <text evidence="2">The sequence shown here is derived from an EMBL/GenBank/DDBJ whole genome shotgun (WGS) entry which is preliminary data.</text>
</comment>
<keyword evidence="3" id="KW-1185">Reference proteome</keyword>
<reference evidence="2 3" key="1">
    <citation type="submission" date="2024-10" db="EMBL/GenBank/DDBJ databases">
        <title>The Natural Products Discovery Center: Release of the First 8490 Sequenced Strains for Exploring Actinobacteria Biosynthetic Diversity.</title>
        <authorList>
            <person name="Kalkreuter E."/>
            <person name="Kautsar S.A."/>
            <person name="Yang D."/>
            <person name="Bader C.D."/>
            <person name="Teijaro C.N."/>
            <person name="Fluegel L."/>
            <person name="Davis C.M."/>
            <person name="Simpson J.R."/>
            <person name="Lauterbach L."/>
            <person name="Steele A.D."/>
            <person name="Gui C."/>
            <person name="Meng S."/>
            <person name="Li G."/>
            <person name="Viehrig K."/>
            <person name="Ye F."/>
            <person name="Su P."/>
            <person name="Kiefer A.F."/>
            <person name="Nichols A."/>
            <person name="Cepeda A.J."/>
            <person name="Yan W."/>
            <person name="Fan B."/>
            <person name="Jiang Y."/>
            <person name="Adhikari A."/>
            <person name="Zheng C.-J."/>
            <person name="Schuster L."/>
            <person name="Cowan T.M."/>
            <person name="Smanski M.J."/>
            <person name="Chevrette M.G."/>
            <person name="De Carvalho L.P.S."/>
            <person name="Shen B."/>
        </authorList>
    </citation>
    <scope>NUCLEOTIDE SEQUENCE [LARGE SCALE GENOMIC DNA]</scope>
    <source>
        <strain evidence="2 3">NPDC020602</strain>
    </source>
</reference>
<feature type="signal peptide" evidence="1">
    <location>
        <begin position="1"/>
        <end position="21"/>
    </location>
</feature>
<evidence type="ECO:0000313" key="2">
    <source>
        <dbReference type="EMBL" id="MFI1718419.1"/>
    </source>
</evidence>
<evidence type="ECO:0000313" key="3">
    <source>
        <dbReference type="Proteomes" id="UP001611339"/>
    </source>
</evidence>
<dbReference type="Proteomes" id="UP001611339">
    <property type="component" value="Unassembled WGS sequence"/>
</dbReference>
<protein>
    <recommendedName>
        <fullName evidence="4">Lipoprotein</fullName>
    </recommendedName>
</protein>
<sequence length="219" mass="23451">MTRSVTMGLVAAMTLALTACSEGNTSGGADAETSAALKVCEEVFGADGVSAARAVLGDSDFRAESQPLDRIRESMLKEVRAYTPGSEDYSRNNHEPCNMSTSDGGTVKRVYAHIAWSHISMDHVSVDDTKREWTKAADDVYVQRVGQLGALAAVLPCRVPGAKKGQERDLPLEISVRSHALGPDRDTLAGRLLASLVRDTRKRLGCENPVAVPTSLLPK</sequence>
<gene>
    <name evidence="2" type="ORF">ACH407_33285</name>
</gene>
<organism evidence="2 3">
    <name type="scientific">Streptomyces litmocidini</name>
    <dbReference type="NCBI Taxonomy" id="67318"/>
    <lineage>
        <taxon>Bacteria</taxon>
        <taxon>Bacillati</taxon>
        <taxon>Actinomycetota</taxon>
        <taxon>Actinomycetes</taxon>
        <taxon>Kitasatosporales</taxon>
        <taxon>Streptomycetaceae</taxon>
        <taxon>Streptomyces</taxon>
    </lineage>
</organism>
<proteinExistence type="predicted"/>
<keyword evidence="1" id="KW-0732">Signal</keyword>